<organism evidence="1 2">
    <name type="scientific">Filimonas effusa</name>
    <dbReference type="NCBI Taxonomy" id="2508721"/>
    <lineage>
        <taxon>Bacteria</taxon>
        <taxon>Pseudomonadati</taxon>
        <taxon>Bacteroidota</taxon>
        <taxon>Chitinophagia</taxon>
        <taxon>Chitinophagales</taxon>
        <taxon>Chitinophagaceae</taxon>
        <taxon>Filimonas</taxon>
    </lineage>
</organism>
<reference evidence="1 2" key="1">
    <citation type="submission" date="2019-01" db="EMBL/GenBank/DDBJ databases">
        <title>Filimonas sp. strain TTM-71.</title>
        <authorList>
            <person name="Chen W.-M."/>
        </authorList>
    </citation>
    <scope>NUCLEOTIDE SEQUENCE [LARGE SCALE GENOMIC DNA]</scope>
    <source>
        <strain evidence="1 2">TTM-71</strain>
    </source>
</reference>
<accession>A0A4Q1DE93</accession>
<protein>
    <submittedName>
        <fullName evidence="1">Uncharacterized protein</fullName>
    </submittedName>
</protein>
<comment type="caution">
    <text evidence="1">The sequence shown here is derived from an EMBL/GenBank/DDBJ whole genome shotgun (WGS) entry which is preliminary data.</text>
</comment>
<dbReference type="RefSeq" id="WP_129002763.1">
    <property type="nucleotide sequence ID" value="NZ_SDHZ01000001.1"/>
</dbReference>
<keyword evidence="2" id="KW-1185">Reference proteome</keyword>
<dbReference type="AlphaFoldDB" id="A0A4Q1DE93"/>
<name>A0A4Q1DE93_9BACT</name>
<proteinExistence type="predicted"/>
<evidence type="ECO:0000313" key="1">
    <source>
        <dbReference type="EMBL" id="RXK87013.1"/>
    </source>
</evidence>
<dbReference type="Proteomes" id="UP000290545">
    <property type="component" value="Unassembled WGS sequence"/>
</dbReference>
<sequence>MSRKNKMERKFLRFIASKQIVDIETAEGNKNEYPILEQYEEEEITFLYVYGNGWTILEVVSDRNKNESDFIVPHDWADSYFASLENAQKALFEYVVENFPAHLF</sequence>
<gene>
    <name evidence="1" type="ORF">ESB13_09585</name>
</gene>
<dbReference type="EMBL" id="SDHZ01000001">
    <property type="protein sequence ID" value="RXK87013.1"/>
    <property type="molecule type" value="Genomic_DNA"/>
</dbReference>
<evidence type="ECO:0000313" key="2">
    <source>
        <dbReference type="Proteomes" id="UP000290545"/>
    </source>
</evidence>